<gene>
    <name evidence="8" type="ORF">METZ01_LOCUS177268</name>
</gene>
<keyword evidence="6" id="KW-0012">Acyltransferase</keyword>
<dbReference type="Gene3D" id="1.10.1740.110">
    <property type="match status" value="1"/>
</dbReference>
<evidence type="ECO:0000256" key="4">
    <source>
        <dbReference type="ARBA" id="ARBA00022679"/>
    </source>
</evidence>
<name>A0A382CEX0_9ZZZZ</name>
<evidence type="ECO:0000313" key="8">
    <source>
        <dbReference type="EMBL" id="SVB24414.1"/>
    </source>
</evidence>
<dbReference type="SUPFAM" id="SSF53474">
    <property type="entry name" value="alpha/beta-Hydrolases"/>
    <property type="match status" value="1"/>
</dbReference>
<evidence type="ECO:0000256" key="1">
    <source>
        <dbReference type="ARBA" id="ARBA00011738"/>
    </source>
</evidence>
<dbReference type="PANTHER" id="PTHR32268:SF11">
    <property type="entry name" value="HOMOSERINE O-ACETYLTRANSFERASE"/>
    <property type="match status" value="1"/>
</dbReference>
<feature type="non-terminal residue" evidence="8">
    <location>
        <position position="382"/>
    </location>
</feature>
<comment type="subunit">
    <text evidence="1">Homodimer.</text>
</comment>
<dbReference type="Gene3D" id="3.40.50.1820">
    <property type="entry name" value="alpha/beta hydrolase"/>
    <property type="match status" value="1"/>
</dbReference>
<dbReference type="EMBL" id="UINC01034101">
    <property type="protein sequence ID" value="SVB24414.1"/>
    <property type="molecule type" value="Genomic_DNA"/>
</dbReference>
<dbReference type="FunFam" id="1.10.1740.110:FF:000001">
    <property type="entry name" value="Homoserine O-acetyltransferase"/>
    <property type="match status" value="1"/>
</dbReference>
<dbReference type="GO" id="GO:0009086">
    <property type="term" value="P:methionine biosynthetic process"/>
    <property type="evidence" value="ECO:0007669"/>
    <property type="project" value="UniProtKB-KW"/>
</dbReference>
<reference evidence="8" key="1">
    <citation type="submission" date="2018-05" db="EMBL/GenBank/DDBJ databases">
        <authorList>
            <person name="Lanie J.A."/>
            <person name="Ng W.-L."/>
            <person name="Kazmierczak K.M."/>
            <person name="Andrzejewski T.M."/>
            <person name="Davidsen T.M."/>
            <person name="Wayne K.J."/>
            <person name="Tettelin H."/>
            <person name="Glass J.I."/>
            <person name="Rusch D."/>
            <person name="Podicherti R."/>
            <person name="Tsui H.-C.T."/>
            <person name="Winkler M.E."/>
        </authorList>
    </citation>
    <scope>NUCLEOTIDE SEQUENCE</scope>
</reference>
<dbReference type="Pfam" id="PF00561">
    <property type="entry name" value="Abhydrolase_1"/>
    <property type="match status" value="1"/>
</dbReference>
<evidence type="ECO:0000256" key="6">
    <source>
        <dbReference type="ARBA" id="ARBA00023315"/>
    </source>
</evidence>
<dbReference type="InterPro" id="IPR008220">
    <property type="entry name" value="HAT_MetX-like"/>
</dbReference>
<dbReference type="HAMAP" id="MF_00296">
    <property type="entry name" value="MetX_acyltransf"/>
    <property type="match status" value="1"/>
</dbReference>
<keyword evidence="3" id="KW-0028">Amino-acid biosynthesis</keyword>
<keyword evidence="4" id="KW-0808">Transferase</keyword>
<keyword evidence="2" id="KW-0963">Cytoplasm</keyword>
<organism evidence="8">
    <name type="scientific">marine metagenome</name>
    <dbReference type="NCBI Taxonomy" id="408172"/>
    <lineage>
        <taxon>unclassified sequences</taxon>
        <taxon>metagenomes</taxon>
        <taxon>ecological metagenomes</taxon>
    </lineage>
</organism>
<evidence type="ECO:0000256" key="3">
    <source>
        <dbReference type="ARBA" id="ARBA00022605"/>
    </source>
</evidence>
<dbReference type="InterPro" id="IPR029058">
    <property type="entry name" value="AB_hydrolase_fold"/>
</dbReference>
<dbReference type="PANTHER" id="PTHR32268">
    <property type="entry name" value="HOMOSERINE O-ACETYLTRANSFERASE"/>
    <property type="match status" value="1"/>
</dbReference>
<dbReference type="InterPro" id="IPR000073">
    <property type="entry name" value="AB_hydrolase_1"/>
</dbReference>
<evidence type="ECO:0000256" key="5">
    <source>
        <dbReference type="ARBA" id="ARBA00023167"/>
    </source>
</evidence>
<dbReference type="NCBIfam" id="TIGR01392">
    <property type="entry name" value="homoserO_Ac_trn"/>
    <property type="match status" value="1"/>
</dbReference>
<dbReference type="GO" id="GO:0009092">
    <property type="term" value="P:homoserine metabolic process"/>
    <property type="evidence" value="ECO:0007669"/>
    <property type="project" value="TreeGrafter"/>
</dbReference>
<feature type="domain" description="AB hydrolase-1" evidence="7">
    <location>
        <begin position="53"/>
        <end position="362"/>
    </location>
</feature>
<accession>A0A382CEX0</accession>
<protein>
    <recommendedName>
        <fullName evidence="7">AB hydrolase-1 domain-containing protein</fullName>
    </recommendedName>
</protein>
<dbReference type="NCBIfam" id="NF001209">
    <property type="entry name" value="PRK00175.1"/>
    <property type="match status" value="1"/>
</dbReference>
<sequence>MGKTIVQIRKNASLECDIAVFSNTECKLDSGFNLKDFQIAFKTFGNLNANKDNAILICHALTGDQYVSGANPITKKDGWWSRMVGVNKPIDTRKYYVICSNVIGGCAGTTGPKEINSQTNLPYGREFPAVTIRDMVKIQNYLIESLAIEKLFAVVGGSMGAMQTLQWAIDYPQKIQNIIHIAGALKHSAQNIAFHEVGRQAIMNDPNWNKGRYKNNMIPERGLAVARMIAHITYLSDNAMHRKFGRKLQSRDIISFGFDADFQIESYLRYQGRSFVERFDANSYLYLTRAMDYFDLEKNFSTAIEFSSKPNHHIRYLIISFTSDWLFPTSENIKIVKTLNYFTHNVSFTEIETDKGHDSFLLDEPELDSTIKGFLDNNYNKI</sequence>
<feature type="non-terminal residue" evidence="8">
    <location>
        <position position="1"/>
    </location>
</feature>
<proteinExistence type="inferred from homology"/>
<keyword evidence="5" id="KW-0486">Methionine biosynthesis</keyword>
<evidence type="ECO:0000256" key="2">
    <source>
        <dbReference type="ARBA" id="ARBA00022490"/>
    </source>
</evidence>
<evidence type="ECO:0000259" key="7">
    <source>
        <dbReference type="Pfam" id="PF00561"/>
    </source>
</evidence>
<dbReference type="PIRSF" id="PIRSF000443">
    <property type="entry name" value="Homoser_Ac_trans"/>
    <property type="match status" value="1"/>
</dbReference>
<dbReference type="GO" id="GO:0004414">
    <property type="term" value="F:homoserine O-acetyltransferase activity"/>
    <property type="evidence" value="ECO:0007669"/>
    <property type="project" value="TreeGrafter"/>
</dbReference>
<dbReference type="AlphaFoldDB" id="A0A382CEX0"/>